<feature type="repeat" description="RCC1" evidence="2">
    <location>
        <begin position="985"/>
        <end position="1041"/>
    </location>
</feature>
<dbReference type="PROSITE" id="PS50012">
    <property type="entry name" value="RCC1_3"/>
    <property type="match status" value="4"/>
</dbReference>
<dbReference type="Gene3D" id="2.130.10.30">
    <property type="entry name" value="Regulator of chromosome condensation 1/beta-lactamase-inhibitor protein II"/>
    <property type="match status" value="2"/>
</dbReference>
<keyword evidence="1" id="KW-0677">Repeat</keyword>
<evidence type="ECO:0000256" key="2">
    <source>
        <dbReference type="PROSITE-ProRule" id="PRU00235"/>
    </source>
</evidence>
<dbReference type="PRINTS" id="PR00633">
    <property type="entry name" value="RCCNDNSATION"/>
</dbReference>
<dbReference type="InterPro" id="IPR058923">
    <property type="entry name" value="RCC1-like_dom"/>
</dbReference>
<dbReference type="InterPro" id="IPR000408">
    <property type="entry name" value="Reg_chr_condens"/>
</dbReference>
<protein>
    <recommendedName>
        <fullName evidence="3">RCC1-like domain-containing protein</fullName>
    </recommendedName>
</protein>
<feature type="domain" description="RCC1-like" evidence="3">
    <location>
        <begin position="812"/>
        <end position="1050"/>
    </location>
</feature>
<sequence length="1571" mass="177672">MAQLFTQEIFELKPLIKSIGIKVCAQNRNGVKQILALVTEDYDIALHYCYGELPPVVKRIPWISDSSKQIQAVCFDPTATWLLAACLDSSLYIIPALYIVDKKQKIDCKWSLTDITAFPKSSETTNALPTCCVWWQTLECNQNALIGFDSGKILLVSLTDGRVLGRCHIPERVRQLHVCLDNVKETVSLLVNSDSERQWRLVLEHHSNGYTWPTDISSSNTEESVKSKFNTLKQIGVDTFFSFRQRLGNSRKDSQSDSASDSSFSELVLSATSLNEDTVSTCQSAASASADLNGSLKSYGSKHSNDVHLSSSEPELMPHFVDTFFTPQSCRNRSFFSALYRPTGLLTIHAADFETAPVFVYRVLPRTHCLILTDNLIYTLNRDINVISVISCQLAESRLEGETEFNEDSLVAQFMIDNEEIIDFFKVIDMSLDVTSHKNNLKNKFLNHKNKGDASFLKPAIDTCIIVTTKTVYKISVRYQPVQRFIDCVTEENDLEKAEKLSYIFNLNLQQLLEHCGDLLISRGSYHSGIILYKQAKVHLLKRVLKLSVSSDCKTLLKFVHLCLSASRIDMNLTTRIHIGNVAVMAYVELLLRSTNSEQIKGNNTKDFMNFLVHDAHFDPILAVNMTCQAGHWNIVNLLSKSRGLSTETVVAFTKILMNDFYPRPSNLDFLYALSEPTLTQSLLTLPHCSQIIFEYIRENVDCFPLEILKRLTIQLDPSQPCAIPFMKAIFQSTTTSYSATDTNVESFDYETIDSRTVVMKDLVETFLYVILSLTGRFDSSSFRSFDIRLLDLMVPVISEELIDVIDVLPELKMLSCGYEHAAVIRNNCVFTMGVATSGCLGTGPMLTNTSGPRLINTLHELKVTPLSVSCGRKHTLCATDSGVFAWGSNSYGQLGLGPHLQDTPYPQVIKAISHLKIIDIFAGQYHSIALTHSGKVYTWGWGIHGQLGHGRSDNEYYPRLVEFDHPVKQVAAGHAHSLVLTCEGKVYGFGSNAFAQLDSNSPIDSKKITRPTWIVLMPDMYVPVEKIATAYFHNMAVTADQKVFMWGASPEEIRSFQQRSSQRQHNASSEIHCETWKSTVQMYYSRTRRPIRQISVGQRHCAILDQGRILWGKNKDEVLCQPNVRDHYEGNMGHRFTHVSCGLDYTMAIDQNGQVLAWGTPAMIETILGVSVDKIKKKQDERAMILKGTRRTYKSPHEHPISNNIPIEITVLPSMAFTFNQTNHKALLCNKVLPFNVLMPDNPDRSKFLKEQKVTQKQDFSHIYSLPNVLIGQKTVHYALQTFIDLYDVENILKKCIEYKNFQAASKVSLFHGHYVDSLGFVIQAFENHISQSEIDLASLFTCKDSYDIKEKDQGIEIIVKTIKTELDKEKSSSCSSPAKILSSSSSLDSLKQFGEEGGQESPCEFDVRQNITNYVHSLKKYDSSVPKLNESYKDLLLEKSIRKQELQIKNKQAREVLDLASGIVEFYIGKIYISENHILMQNILLKCIEFWLSHNLPVLLLENIFLKNLDKYFYPLSILLFCKNFDDEDRILQKDDDIIQISSSGFLKEFSTKFCLHLCLMVLENGNKS</sequence>
<dbReference type="EMBL" id="OU892277">
    <property type="protein sequence ID" value="CAG9760775.1"/>
    <property type="molecule type" value="Genomic_DNA"/>
</dbReference>
<evidence type="ECO:0000313" key="4">
    <source>
        <dbReference type="EMBL" id="CAG9760775.1"/>
    </source>
</evidence>
<gene>
    <name evidence="4" type="ORF">CEUTPL_LOCUS1496</name>
</gene>
<dbReference type="SUPFAM" id="SSF50985">
    <property type="entry name" value="RCC1/BLIP-II"/>
    <property type="match status" value="2"/>
</dbReference>
<feature type="repeat" description="RCC1" evidence="2">
    <location>
        <begin position="935"/>
        <end position="984"/>
    </location>
</feature>
<keyword evidence="5" id="KW-1185">Reference proteome</keyword>
<accession>A0A9N9MI55</accession>
<dbReference type="Proteomes" id="UP001152799">
    <property type="component" value="Chromosome 1"/>
</dbReference>
<dbReference type="OrthoDB" id="16281at2759"/>
<proteinExistence type="predicted"/>
<organism evidence="4 5">
    <name type="scientific">Ceutorhynchus assimilis</name>
    <name type="common">cabbage seed weevil</name>
    <dbReference type="NCBI Taxonomy" id="467358"/>
    <lineage>
        <taxon>Eukaryota</taxon>
        <taxon>Metazoa</taxon>
        <taxon>Ecdysozoa</taxon>
        <taxon>Arthropoda</taxon>
        <taxon>Hexapoda</taxon>
        <taxon>Insecta</taxon>
        <taxon>Pterygota</taxon>
        <taxon>Neoptera</taxon>
        <taxon>Endopterygota</taxon>
        <taxon>Coleoptera</taxon>
        <taxon>Polyphaga</taxon>
        <taxon>Cucujiformia</taxon>
        <taxon>Curculionidae</taxon>
        <taxon>Ceutorhynchinae</taxon>
        <taxon>Ceutorhynchus</taxon>
    </lineage>
</organism>
<feature type="repeat" description="RCC1" evidence="2">
    <location>
        <begin position="882"/>
        <end position="934"/>
    </location>
</feature>
<dbReference type="PANTHER" id="PTHR22872">
    <property type="entry name" value="BTK-BINDING PROTEIN-RELATED"/>
    <property type="match status" value="1"/>
</dbReference>
<feature type="repeat" description="RCC1" evidence="2">
    <location>
        <begin position="828"/>
        <end position="882"/>
    </location>
</feature>
<evidence type="ECO:0000256" key="1">
    <source>
        <dbReference type="ARBA" id="ARBA00022737"/>
    </source>
</evidence>
<dbReference type="Pfam" id="PF25390">
    <property type="entry name" value="WD40_RLD"/>
    <property type="match status" value="1"/>
</dbReference>
<dbReference type="InterPro" id="IPR009091">
    <property type="entry name" value="RCC1/BLIP-II"/>
</dbReference>
<evidence type="ECO:0000313" key="5">
    <source>
        <dbReference type="Proteomes" id="UP001152799"/>
    </source>
</evidence>
<evidence type="ECO:0000259" key="3">
    <source>
        <dbReference type="Pfam" id="PF25390"/>
    </source>
</evidence>
<name>A0A9N9MI55_9CUCU</name>
<dbReference type="InterPro" id="IPR051625">
    <property type="entry name" value="Signaling_Regulatory_Domain"/>
</dbReference>
<reference evidence="4" key="1">
    <citation type="submission" date="2022-01" db="EMBL/GenBank/DDBJ databases">
        <authorList>
            <person name="King R."/>
        </authorList>
    </citation>
    <scope>NUCLEOTIDE SEQUENCE</scope>
</reference>
<dbReference type="PANTHER" id="PTHR22872:SF2">
    <property type="entry name" value="INHIBITOR OF BRUTON TYROSINE KINASE"/>
    <property type="match status" value="1"/>
</dbReference>